<dbReference type="InterPro" id="IPR020846">
    <property type="entry name" value="MFS_dom"/>
</dbReference>
<dbReference type="SUPFAM" id="SSF52540">
    <property type="entry name" value="P-loop containing nucleoside triphosphate hydrolases"/>
    <property type="match status" value="1"/>
</dbReference>
<feature type="transmembrane region" description="Helical" evidence="5">
    <location>
        <begin position="66"/>
        <end position="93"/>
    </location>
</feature>
<feature type="non-terminal residue" evidence="7">
    <location>
        <position position="186"/>
    </location>
</feature>
<evidence type="ECO:0000256" key="2">
    <source>
        <dbReference type="ARBA" id="ARBA00022692"/>
    </source>
</evidence>
<dbReference type="Gene3D" id="1.10.8.430">
    <property type="entry name" value="Helical domain of apoptotic protease-activating factors"/>
    <property type="match status" value="1"/>
</dbReference>
<proteinExistence type="predicted"/>
<keyword evidence="4 5" id="KW-0472">Membrane</keyword>
<dbReference type="Gene3D" id="1.20.1250.20">
    <property type="entry name" value="MFS general substrate transporter like domains"/>
    <property type="match status" value="1"/>
</dbReference>
<comment type="caution">
    <text evidence="7">The sequence shown here is derived from an EMBL/GenBank/DDBJ whole genome shotgun (WGS) entry which is preliminary data.</text>
</comment>
<dbReference type="InterPro" id="IPR027417">
    <property type="entry name" value="P-loop_NTPase"/>
</dbReference>
<keyword evidence="2 5" id="KW-0812">Transmembrane</keyword>
<evidence type="ECO:0000256" key="5">
    <source>
        <dbReference type="SAM" id="Phobius"/>
    </source>
</evidence>
<dbReference type="SUPFAM" id="SSF103473">
    <property type="entry name" value="MFS general substrate transporter"/>
    <property type="match status" value="1"/>
</dbReference>
<evidence type="ECO:0000256" key="4">
    <source>
        <dbReference type="ARBA" id="ARBA00023136"/>
    </source>
</evidence>
<dbReference type="GO" id="GO:0022857">
    <property type="term" value="F:transmembrane transporter activity"/>
    <property type="evidence" value="ECO:0007669"/>
    <property type="project" value="InterPro"/>
</dbReference>
<evidence type="ECO:0000256" key="1">
    <source>
        <dbReference type="ARBA" id="ARBA00004141"/>
    </source>
</evidence>
<comment type="subcellular location">
    <subcellularLocation>
        <location evidence="1">Membrane</location>
        <topology evidence="1">Multi-pass membrane protein</topology>
    </subcellularLocation>
</comment>
<dbReference type="EMBL" id="JAHRHJ020000003">
    <property type="protein sequence ID" value="KAH9323607.1"/>
    <property type="molecule type" value="Genomic_DNA"/>
</dbReference>
<organism evidence="7 8">
    <name type="scientific">Taxus chinensis</name>
    <name type="common">Chinese yew</name>
    <name type="synonym">Taxus wallichiana var. chinensis</name>
    <dbReference type="NCBI Taxonomy" id="29808"/>
    <lineage>
        <taxon>Eukaryota</taxon>
        <taxon>Viridiplantae</taxon>
        <taxon>Streptophyta</taxon>
        <taxon>Embryophyta</taxon>
        <taxon>Tracheophyta</taxon>
        <taxon>Spermatophyta</taxon>
        <taxon>Pinopsida</taxon>
        <taxon>Pinidae</taxon>
        <taxon>Conifers II</taxon>
        <taxon>Cupressales</taxon>
        <taxon>Taxaceae</taxon>
        <taxon>Taxus</taxon>
    </lineage>
</organism>
<dbReference type="PANTHER" id="PTHR24064">
    <property type="entry name" value="SOLUTE CARRIER FAMILY 22 MEMBER"/>
    <property type="match status" value="1"/>
</dbReference>
<dbReference type="AlphaFoldDB" id="A0AA38GI34"/>
<name>A0AA38GI34_TAXCH</name>
<dbReference type="InterPro" id="IPR042197">
    <property type="entry name" value="Apaf_helical"/>
</dbReference>
<feature type="domain" description="Major facilitator superfamily (MFS) profile" evidence="6">
    <location>
        <begin position="1"/>
        <end position="168"/>
    </location>
</feature>
<gene>
    <name evidence="7" type="ORF">KI387_018246</name>
</gene>
<feature type="transmembrane region" description="Helical" evidence="5">
    <location>
        <begin position="6"/>
        <end position="24"/>
    </location>
</feature>
<evidence type="ECO:0000256" key="3">
    <source>
        <dbReference type="ARBA" id="ARBA00022989"/>
    </source>
</evidence>
<evidence type="ECO:0000259" key="6">
    <source>
        <dbReference type="PROSITE" id="PS50850"/>
    </source>
</evidence>
<evidence type="ECO:0000313" key="8">
    <source>
        <dbReference type="Proteomes" id="UP000824469"/>
    </source>
</evidence>
<keyword evidence="8" id="KW-1185">Reference proteome</keyword>
<feature type="non-terminal residue" evidence="7">
    <location>
        <position position="1"/>
    </location>
</feature>
<feature type="transmembrane region" description="Helical" evidence="5">
    <location>
        <begin position="31"/>
        <end position="54"/>
    </location>
</feature>
<keyword evidence="3 5" id="KW-1133">Transmembrane helix</keyword>
<dbReference type="GO" id="GO:0016020">
    <property type="term" value="C:membrane"/>
    <property type="evidence" value="ECO:0007669"/>
    <property type="project" value="UniProtKB-SubCell"/>
</dbReference>
<dbReference type="PROSITE" id="PS50850">
    <property type="entry name" value="MFS"/>
    <property type="match status" value="1"/>
</dbReference>
<accession>A0AA38GI34</accession>
<dbReference type="Proteomes" id="UP000824469">
    <property type="component" value="Unassembled WGS sequence"/>
</dbReference>
<evidence type="ECO:0000313" key="7">
    <source>
        <dbReference type="EMBL" id="KAH9323607.1"/>
    </source>
</evidence>
<dbReference type="InterPro" id="IPR036259">
    <property type="entry name" value="MFS_trans_sf"/>
</dbReference>
<sequence>NLYLSVFLNGIAEMLAFALTAALLNKLGRKAMLVSTMLLNGAACILGSMISAFIHRRSNVDDSRMGFLIDAQLACSLMGIFDMAGTYNLLYIYTSELFPMVVRNATLGFTSQARHIGALIAPLVRVPAPCIIQVQELREEESWQLFYLHAFQYSDGILPTNIDEETTRLVFNERGGLPLALKVIGQ</sequence>
<reference evidence="7 8" key="1">
    <citation type="journal article" date="2021" name="Nat. Plants">
        <title>The Taxus genome provides insights into paclitaxel biosynthesis.</title>
        <authorList>
            <person name="Xiong X."/>
            <person name="Gou J."/>
            <person name="Liao Q."/>
            <person name="Li Y."/>
            <person name="Zhou Q."/>
            <person name="Bi G."/>
            <person name="Li C."/>
            <person name="Du R."/>
            <person name="Wang X."/>
            <person name="Sun T."/>
            <person name="Guo L."/>
            <person name="Liang H."/>
            <person name="Lu P."/>
            <person name="Wu Y."/>
            <person name="Zhang Z."/>
            <person name="Ro D.K."/>
            <person name="Shang Y."/>
            <person name="Huang S."/>
            <person name="Yan J."/>
        </authorList>
    </citation>
    <scope>NUCLEOTIDE SEQUENCE [LARGE SCALE GENOMIC DNA]</scope>
    <source>
        <strain evidence="7">Ta-2019</strain>
    </source>
</reference>
<protein>
    <recommendedName>
        <fullName evidence="6">Major facilitator superfamily (MFS) profile domain-containing protein</fullName>
    </recommendedName>
</protein>